<gene>
    <name evidence="1" type="primary">xylG_2</name>
    <name evidence="1" type="ORF">NCTC9128_01190</name>
</gene>
<sequence>MIRDGQHIGTRDASGMSEDDIITMMVGRELTALYPSEPHAHGEEILRVEHLNRLAPGKPPY</sequence>
<evidence type="ECO:0000313" key="1">
    <source>
        <dbReference type="EMBL" id="SQC09227.1"/>
    </source>
</evidence>
<dbReference type="Proteomes" id="UP000251088">
    <property type="component" value="Unassembled WGS sequence"/>
</dbReference>
<dbReference type="EC" id="3.6.3.17" evidence="1"/>
<evidence type="ECO:0000313" key="2">
    <source>
        <dbReference type="Proteomes" id="UP000251088"/>
    </source>
</evidence>
<dbReference type="GO" id="GO:0016787">
    <property type="term" value="F:hydrolase activity"/>
    <property type="evidence" value="ECO:0007669"/>
    <property type="project" value="UniProtKB-KW"/>
</dbReference>
<keyword evidence="1" id="KW-0547">Nucleotide-binding</keyword>
<name>A0A2X3C5C6_KLEPN</name>
<reference evidence="1 2" key="1">
    <citation type="submission" date="2018-06" db="EMBL/GenBank/DDBJ databases">
        <authorList>
            <consortium name="Pathogen Informatics"/>
            <person name="Doyle S."/>
        </authorList>
    </citation>
    <scope>NUCLEOTIDE SEQUENCE [LARGE SCALE GENOMIC DNA]</scope>
    <source>
        <strain evidence="1 2">NCTC9128</strain>
    </source>
</reference>
<proteinExistence type="predicted"/>
<dbReference type="GO" id="GO:0005524">
    <property type="term" value="F:ATP binding"/>
    <property type="evidence" value="ECO:0007669"/>
    <property type="project" value="UniProtKB-KW"/>
</dbReference>
<dbReference type="EMBL" id="UAWN01000005">
    <property type="protein sequence ID" value="SQC09227.1"/>
    <property type="molecule type" value="Genomic_DNA"/>
</dbReference>
<keyword evidence="1" id="KW-0378">Hydrolase</keyword>
<accession>A0A2X3C5C6</accession>
<organism evidence="1 2">
    <name type="scientific">Klebsiella pneumoniae</name>
    <dbReference type="NCBI Taxonomy" id="573"/>
    <lineage>
        <taxon>Bacteria</taxon>
        <taxon>Pseudomonadati</taxon>
        <taxon>Pseudomonadota</taxon>
        <taxon>Gammaproteobacteria</taxon>
        <taxon>Enterobacterales</taxon>
        <taxon>Enterobacteriaceae</taxon>
        <taxon>Klebsiella/Raoultella group</taxon>
        <taxon>Klebsiella</taxon>
        <taxon>Klebsiella pneumoniae complex</taxon>
    </lineage>
</organism>
<keyword evidence="1" id="KW-0067">ATP-binding</keyword>
<dbReference type="AlphaFoldDB" id="A0A2X3C5C6"/>
<protein>
    <submittedName>
        <fullName evidence="1">D-xylose transport ATP-binding protein XylG</fullName>
        <ecNumber evidence="1">3.6.3.17</ecNumber>
    </submittedName>
</protein>